<organism evidence="1 2">
    <name type="scientific">Halorubrum aidingense JCM 13560</name>
    <dbReference type="NCBI Taxonomy" id="1230454"/>
    <lineage>
        <taxon>Archaea</taxon>
        <taxon>Methanobacteriati</taxon>
        <taxon>Methanobacteriota</taxon>
        <taxon>Stenosarchaea group</taxon>
        <taxon>Halobacteria</taxon>
        <taxon>Halobacteriales</taxon>
        <taxon>Haloferacaceae</taxon>
        <taxon>Halorubrum</taxon>
    </lineage>
</organism>
<reference evidence="1 2" key="1">
    <citation type="journal article" date="2014" name="PLoS Genet.">
        <title>Phylogenetically driven sequencing of extremely halophilic archaea reveals strategies for static and dynamic osmo-response.</title>
        <authorList>
            <person name="Becker E.A."/>
            <person name="Seitzer P.M."/>
            <person name="Tritt A."/>
            <person name="Larsen D."/>
            <person name="Krusor M."/>
            <person name="Yao A.I."/>
            <person name="Wu D."/>
            <person name="Madern D."/>
            <person name="Eisen J.A."/>
            <person name="Darling A.E."/>
            <person name="Facciotti M.T."/>
        </authorList>
    </citation>
    <scope>NUCLEOTIDE SEQUENCE [LARGE SCALE GENOMIC DNA]</scope>
    <source>
        <strain evidence="1 2">JCM 13560</strain>
    </source>
</reference>
<dbReference type="EMBL" id="AOJI01000017">
    <property type="protein sequence ID" value="EMA68823.1"/>
    <property type="molecule type" value="Genomic_DNA"/>
</dbReference>
<protein>
    <submittedName>
        <fullName evidence="1">Uncharacterized protein</fullName>
    </submittedName>
</protein>
<gene>
    <name evidence="1" type="ORF">C461_04312</name>
</gene>
<evidence type="ECO:0000313" key="2">
    <source>
        <dbReference type="Proteomes" id="UP000011575"/>
    </source>
</evidence>
<accession>M0PFY8</accession>
<dbReference type="Proteomes" id="UP000011575">
    <property type="component" value="Unassembled WGS sequence"/>
</dbReference>
<keyword evidence="2" id="KW-1185">Reference proteome</keyword>
<evidence type="ECO:0000313" key="1">
    <source>
        <dbReference type="EMBL" id="EMA68823.1"/>
    </source>
</evidence>
<proteinExistence type="predicted"/>
<sequence length="87" mass="9803">MLAISRAVDAHVVGVVFDIAPLLRVESTAEVRLTVVSYYINTISEVFNQPFVSELLTPTPDILSRIVDWSLLSHFFGRTRFVLLQVL</sequence>
<comment type="caution">
    <text evidence="1">The sequence shown here is derived from an EMBL/GenBank/DDBJ whole genome shotgun (WGS) entry which is preliminary data.</text>
</comment>
<dbReference type="AlphaFoldDB" id="M0PFY8"/>
<name>M0PFY8_9EURY</name>